<name>A0A7I8JTT5_SPIIN</name>
<sequence>MAARIQPERRLEEVLPGGQRAKDGQKIFSALLHISHELFLSLSR</sequence>
<protein>
    <submittedName>
        <fullName evidence="1">Uncharacterized protein</fullName>
    </submittedName>
</protein>
<reference evidence="1 2" key="1">
    <citation type="submission" date="2019-12" db="EMBL/GenBank/DDBJ databases">
        <authorList>
            <person name="Scholz U."/>
            <person name="Mascher M."/>
            <person name="Fiebig A."/>
        </authorList>
    </citation>
    <scope>NUCLEOTIDE SEQUENCE</scope>
</reference>
<dbReference type="EMBL" id="LR743604">
    <property type="protein sequence ID" value="CAA2633797.1"/>
    <property type="molecule type" value="Genomic_DNA"/>
</dbReference>
<dbReference type="Proteomes" id="UP001189122">
    <property type="component" value="Unassembled WGS sequence"/>
</dbReference>
<keyword evidence="2" id="KW-1185">Reference proteome</keyword>
<dbReference type="EMBL" id="CACRZD030000017">
    <property type="protein sequence ID" value="CAA6672862.1"/>
    <property type="molecule type" value="Genomic_DNA"/>
</dbReference>
<evidence type="ECO:0000313" key="1">
    <source>
        <dbReference type="EMBL" id="CAA2633797.1"/>
    </source>
</evidence>
<evidence type="ECO:0000313" key="2">
    <source>
        <dbReference type="Proteomes" id="UP001189122"/>
    </source>
</evidence>
<dbReference type="AlphaFoldDB" id="A0A7I8JTT5"/>
<gene>
    <name evidence="1" type="ORF">SI7747_17019278</name>
</gene>
<proteinExistence type="predicted"/>
<accession>A0A7I8JTT5</accession>
<organism evidence="1">
    <name type="scientific">Spirodela intermedia</name>
    <name type="common">Intermediate duckweed</name>
    <dbReference type="NCBI Taxonomy" id="51605"/>
    <lineage>
        <taxon>Eukaryota</taxon>
        <taxon>Viridiplantae</taxon>
        <taxon>Streptophyta</taxon>
        <taxon>Embryophyta</taxon>
        <taxon>Tracheophyta</taxon>
        <taxon>Spermatophyta</taxon>
        <taxon>Magnoliopsida</taxon>
        <taxon>Liliopsida</taxon>
        <taxon>Araceae</taxon>
        <taxon>Lemnoideae</taxon>
        <taxon>Spirodela</taxon>
    </lineage>
</organism>